<feature type="compositionally biased region" description="Acidic residues" evidence="4">
    <location>
        <begin position="181"/>
        <end position="196"/>
    </location>
</feature>
<sequence length="1187" mass="130865">MPGKTNLQQFSSDVLNIGDEVKVRAARGEKPSIYEIPPDISDTDDSQDFVIGMPEPEELEEDKTQDLSEAKAETSEDQEEEGAFVPDIPLPGEDIVAGPSDIPDLDAILNGVVSSGNAAGKQSDSADIDLDQLLDSVTGGSHGKDPTSDNLKAQDSAVQSVPEEKESRTSPVQDTSFSDFGLDDIPDLENISDEDLVPAAKDAGDDAQIGGKTGAGAPPVGKGTAAGGGEGDPFADDDFDGTDSAIDLTGDISEESKEVPDDYTASWAYDVPPENTAAGADEKNKESGSDSDLEETGTSAPGASAAQAEDDYGLPEMETEQTFGGQKTPLESAEQVSGGSAQTASVSDDFSPHKDAQDTFGADDFSFDKDSASPSGDVFGGDFGLDDIDTDVKTPPSTDETAVDDDIDLSALDDIDLPGTDSADLSAGEASFNDEENFDKAGIEDGGGEGHELESGHKPETGSGLDDLNISETDARMGSPGDDFDSMDDEDFSIPGFSDIDEAALDRTVSSKIFPAKEPDSETGDAGASQENSLTEDEYERFKKNLSGYPLNVKLAVEELIVSEEFKDDAIFEVIERVLKKQSARQLASHLEKMLDISLPVPRNFERRTVAEYEAYKASFEYQLKNKIIPLGLICVALGLIGIFLFFTVKQFVYNPLKAVSLYRQGYELLESEEYPQSEQKFKEAVTYKENKKWFYRYARAYRAHKQYERARVMYDDILKRFNNDKPAGLEYADMEWRDLANYEGAVRIINDRVLLYHVNDPDALLQLGDIYLDWGDNGEPENYEKARINYASLMNLYGAKDLYLSRMLRYFIRTDNLREVLQLKDVFFPKKKSLGAQDLTELSGYMFDKIQGGLTPAEEYLRNRIEDVKALMERAIQADPNNPTALYNMARYYLNMANNSAGLNFLDAAIEAFKNVPKTTKADAYRRIDSYRLKGEIYVKQNEIIKAVETYTEGISLYKAQSQALPGNYIIGKLYSDMADIDYFKFNNTDAAYEYYRAALENENDTPSIRYRIGAILYEKNRFPEALGAFIAVAELVPDDNNLLMALGNVLSERNSYNAAKGYYEELLSHLDVLRANRGILLPQVEADDADIVELYMKASNNLGVILYHLARRTGNSNLNARSIVYFSESLRAWDALTRNQVTMTRLPGTNLAEENIRYILKPVSDFEPAVYPDIPRTLSGEKGID</sequence>
<keyword evidence="1" id="KW-0677">Repeat</keyword>
<feature type="compositionally biased region" description="Polar residues" evidence="4">
    <location>
        <begin position="169"/>
        <end position="178"/>
    </location>
</feature>
<evidence type="ECO:0000256" key="2">
    <source>
        <dbReference type="ARBA" id="ARBA00022803"/>
    </source>
</evidence>
<evidence type="ECO:0000256" key="1">
    <source>
        <dbReference type="ARBA" id="ARBA00022737"/>
    </source>
</evidence>
<dbReference type="Gene3D" id="1.25.40.10">
    <property type="entry name" value="Tetratricopeptide repeat domain"/>
    <property type="match status" value="2"/>
</dbReference>
<feature type="compositionally biased region" description="Acidic residues" evidence="4">
    <location>
        <begin position="401"/>
        <end position="416"/>
    </location>
</feature>
<feature type="region of interest" description="Disordered" evidence="4">
    <location>
        <begin position="28"/>
        <end position="104"/>
    </location>
</feature>
<name>A0A975ICS0_9SPIR</name>
<feature type="compositionally biased region" description="Acidic residues" evidence="4">
    <location>
        <begin position="482"/>
        <end position="491"/>
    </location>
</feature>
<dbReference type="InterPro" id="IPR058109">
    <property type="entry name" value="FlcA_C"/>
</dbReference>
<evidence type="ECO:0000313" key="5">
    <source>
        <dbReference type="EMBL" id="QTQ12286.1"/>
    </source>
</evidence>
<dbReference type="AlphaFoldDB" id="A0A975ICS0"/>
<dbReference type="InterPro" id="IPR051012">
    <property type="entry name" value="CellSynth/LPSAsmb/PSIAsmb"/>
</dbReference>
<gene>
    <name evidence="5" type="ORF">HRI96_08790</name>
</gene>
<dbReference type="EMBL" id="CP054257">
    <property type="protein sequence ID" value="QTQ12286.1"/>
    <property type="molecule type" value="Genomic_DNA"/>
</dbReference>
<evidence type="ECO:0000256" key="4">
    <source>
        <dbReference type="SAM" id="MobiDB-lite"/>
    </source>
</evidence>
<feature type="region of interest" description="Disordered" evidence="4">
    <location>
        <begin position="512"/>
        <end position="537"/>
    </location>
</feature>
<dbReference type="SUPFAM" id="SSF48452">
    <property type="entry name" value="TPR-like"/>
    <property type="match status" value="2"/>
</dbReference>
<feature type="compositionally biased region" description="Polar residues" evidence="4">
    <location>
        <begin position="148"/>
        <end position="159"/>
    </location>
</feature>
<dbReference type="InterPro" id="IPR011990">
    <property type="entry name" value="TPR-like_helical_dom_sf"/>
</dbReference>
<evidence type="ECO:0000313" key="6">
    <source>
        <dbReference type="Proteomes" id="UP000671995"/>
    </source>
</evidence>
<feature type="region of interest" description="Disordered" evidence="4">
    <location>
        <begin position="130"/>
        <end position="491"/>
    </location>
</feature>
<dbReference type="PROSITE" id="PS50005">
    <property type="entry name" value="TPR"/>
    <property type="match status" value="1"/>
</dbReference>
<evidence type="ECO:0008006" key="7">
    <source>
        <dbReference type="Google" id="ProtNLM"/>
    </source>
</evidence>
<dbReference type="Pfam" id="PF13432">
    <property type="entry name" value="TPR_16"/>
    <property type="match status" value="2"/>
</dbReference>
<dbReference type="InterPro" id="IPR019734">
    <property type="entry name" value="TPR_rpt"/>
</dbReference>
<dbReference type="PANTHER" id="PTHR45586">
    <property type="entry name" value="TPR REPEAT-CONTAINING PROTEIN PA4667"/>
    <property type="match status" value="1"/>
</dbReference>
<dbReference type="NCBIfam" id="NF047371">
    <property type="entry name" value="FlcA_CTERM"/>
    <property type="match status" value="1"/>
</dbReference>
<feature type="compositionally biased region" description="Acidic residues" evidence="4">
    <location>
        <begin position="308"/>
        <end position="319"/>
    </location>
</feature>
<reference evidence="5" key="1">
    <citation type="submission" date="2020-05" db="EMBL/GenBank/DDBJ databases">
        <authorList>
            <person name="Zeng H."/>
            <person name="Chan Y.K."/>
            <person name="Watt R.M."/>
        </authorList>
    </citation>
    <scope>NUCLEOTIDE SEQUENCE</scope>
    <source>
        <strain evidence="5">ATCC 700773</strain>
    </source>
</reference>
<feature type="repeat" description="TPR" evidence="3">
    <location>
        <begin position="1008"/>
        <end position="1041"/>
    </location>
</feature>
<dbReference type="PANTHER" id="PTHR45586:SF1">
    <property type="entry name" value="LIPOPOLYSACCHARIDE ASSEMBLY PROTEIN B"/>
    <property type="match status" value="1"/>
</dbReference>
<reference evidence="5" key="2">
    <citation type="journal article" date="2021" name="Microbiol. Resour. Announc.">
        <title>Complete Genome Sequences of Three Human Oral Treponema parvum Isolates.</title>
        <authorList>
            <person name="Zeng H."/>
            <person name="Watt R.M."/>
        </authorList>
    </citation>
    <scope>NUCLEOTIDE SEQUENCE</scope>
    <source>
        <strain evidence="5">ATCC 700773</strain>
    </source>
</reference>
<feature type="compositionally biased region" description="Basic and acidic residues" evidence="4">
    <location>
        <begin position="438"/>
        <end position="460"/>
    </location>
</feature>
<organism evidence="5 6">
    <name type="scientific">Treponema parvum</name>
    <dbReference type="NCBI Taxonomy" id="138851"/>
    <lineage>
        <taxon>Bacteria</taxon>
        <taxon>Pseudomonadati</taxon>
        <taxon>Spirochaetota</taxon>
        <taxon>Spirochaetia</taxon>
        <taxon>Spirochaetales</taxon>
        <taxon>Treponemataceae</taxon>
        <taxon>Treponema</taxon>
    </lineage>
</organism>
<keyword evidence="2 3" id="KW-0802">TPR repeat</keyword>
<feature type="compositionally biased region" description="Basic and acidic residues" evidence="4">
    <location>
        <begin position="62"/>
        <end position="74"/>
    </location>
</feature>
<accession>A0A975ICS0</accession>
<feature type="compositionally biased region" description="Polar residues" evidence="4">
    <location>
        <begin position="334"/>
        <end position="348"/>
    </location>
</feature>
<dbReference type="SMART" id="SM00028">
    <property type="entry name" value="TPR"/>
    <property type="match status" value="6"/>
</dbReference>
<dbReference type="InterPro" id="IPR058123">
    <property type="entry name" value="FlcA_N"/>
</dbReference>
<dbReference type="RefSeq" id="WP_210117000.1">
    <property type="nucleotide sequence ID" value="NZ_CP054257.1"/>
</dbReference>
<proteinExistence type="predicted"/>
<dbReference type="NCBIfam" id="NF047372">
    <property type="entry name" value="FlcA_NTERM"/>
    <property type="match status" value="1"/>
</dbReference>
<dbReference type="Proteomes" id="UP000671995">
    <property type="component" value="Chromosome"/>
</dbReference>
<evidence type="ECO:0000256" key="3">
    <source>
        <dbReference type="PROSITE-ProRule" id="PRU00339"/>
    </source>
</evidence>
<protein>
    <recommendedName>
        <fullName evidence="7">Tetratricopeptide repeat protein</fullName>
    </recommendedName>
</protein>